<name>A0AAD5WX06_9FUNG</name>
<keyword evidence="6" id="KW-1185">Reference proteome</keyword>
<dbReference type="EC" id="2.7.11.1" evidence="1"/>
<feature type="non-terminal residue" evidence="5">
    <location>
        <position position="1"/>
    </location>
</feature>
<sequence length="832" mass="94168">MSLLSELEDHTTDNEVLNAFGYRPYVIRDGPTGVNLPVVLRTAKIRSRQYKPLKYGAVTELETTPNTVKARLSEWTVTLLKTETRIDQLRDLAKELNAVAANDDVPKYEPQAFRSSLLKLIPEDSTDFKYTSILELNESKSDYTRYAKPLFEFLIVGGLITPGGVIEDGPRRNPVSIFSGENTKEVVKARVDIMNKLICRYEYLQRKLEETLEHLLQYVDKFGDDAEKLARAVSIFTATQLVPITVSTSLIKEHLVLRCILSLESSKAMSKSNRSTTLKKAGVDDNLLDFFPSNKLQEEYLARHFEAEGLDPEIFLSGSFTPQDVAKYIKQFAKAKSLSKAIVIPIVWDGLVAAVDWSRDPKTIEVQIKKQIDVHLLTIIRLKQWSDLFSTICTNLNTKITLLLKIQQVCYEDARVMDYFGAIVEEFYTVAVLDDCSIVEWAEKGDKEECLEKVKKMVGVFVEEKDHVWAGRFTMGHELGRGTYGVVKLDNEIEKEVAIKLDERCDTILSTEAAILQSLAGEDVGIPRVLWSGTERGCNLLAMDLLGPSLNELMSFCGHKFTLKTVLLLADQLISRIEYIHSKNFIHRDIKPDNFLMGLGKSGHQLHIVDFGFARCFRASTNDHIDCANGLDFVGTYRYASVNAHLGVEQSRRDDLVALAYVLAEFLTGSLPWKDYDNVIDKTKRNEAICEKKIDTPPAELFRGFPNEFSVFLRYTLMLGFEEPPDYEYLHSLFRRLMKRVGLNSAEDFDWLTKCSDDRGKFAESPLKEFFEGLLKGATDFDHEDDESVRQEDETPSKEDKESGTDSGSGGEEGQGEEGRDRKGKAIKRERG</sequence>
<comment type="caution">
    <text evidence="5">The sequence shown here is derived from an EMBL/GenBank/DDBJ whole genome shotgun (WGS) entry which is preliminary data.</text>
</comment>
<dbReference type="Gene3D" id="1.25.40.180">
    <property type="match status" value="1"/>
</dbReference>
<dbReference type="Pfam" id="PF25504">
    <property type="entry name" value="HEAT_5MP1_2"/>
    <property type="match status" value="1"/>
</dbReference>
<dbReference type="GO" id="GO:0005524">
    <property type="term" value="F:ATP binding"/>
    <property type="evidence" value="ECO:0007669"/>
    <property type="project" value="InterPro"/>
</dbReference>
<dbReference type="Proteomes" id="UP001212841">
    <property type="component" value="Unassembled WGS sequence"/>
</dbReference>
<dbReference type="InterPro" id="IPR003307">
    <property type="entry name" value="W2_domain"/>
</dbReference>
<evidence type="ECO:0000256" key="2">
    <source>
        <dbReference type="SAM" id="MobiDB-lite"/>
    </source>
</evidence>
<dbReference type="SMART" id="SM00515">
    <property type="entry name" value="eIF5C"/>
    <property type="match status" value="1"/>
</dbReference>
<dbReference type="AlphaFoldDB" id="A0AAD5WX06"/>
<dbReference type="PANTHER" id="PTHR11909">
    <property type="entry name" value="CASEIN KINASE-RELATED"/>
    <property type="match status" value="1"/>
</dbReference>
<evidence type="ECO:0000256" key="1">
    <source>
        <dbReference type="ARBA" id="ARBA00012513"/>
    </source>
</evidence>
<dbReference type="Pfam" id="PF00069">
    <property type="entry name" value="Pkinase"/>
    <property type="match status" value="1"/>
</dbReference>
<dbReference type="CDD" id="cd14016">
    <property type="entry name" value="STKc_CK1"/>
    <property type="match status" value="1"/>
</dbReference>
<keyword evidence="5" id="KW-0723">Serine/threonine-protein kinase</keyword>
<evidence type="ECO:0000313" key="6">
    <source>
        <dbReference type="Proteomes" id="UP001212841"/>
    </source>
</evidence>
<feature type="compositionally biased region" description="Basic and acidic residues" evidence="2">
    <location>
        <begin position="788"/>
        <end position="804"/>
    </location>
</feature>
<keyword evidence="5" id="KW-0418">Kinase</keyword>
<dbReference type="PROSITE" id="PS00108">
    <property type="entry name" value="PROTEIN_KINASE_ST"/>
    <property type="match status" value="1"/>
</dbReference>
<dbReference type="InterPro" id="IPR008271">
    <property type="entry name" value="Ser/Thr_kinase_AS"/>
</dbReference>
<dbReference type="InterPro" id="IPR000719">
    <property type="entry name" value="Prot_kinase_dom"/>
</dbReference>
<evidence type="ECO:0000259" key="3">
    <source>
        <dbReference type="PROSITE" id="PS50011"/>
    </source>
</evidence>
<dbReference type="PROSITE" id="PS51363">
    <property type="entry name" value="W2"/>
    <property type="match status" value="1"/>
</dbReference>
<evidence type="ECO:0000313" key="5">
    <source>
        <dbReference type="EMBL" id="KAJ3036433.1"/>
    </source>
</evidence>
<dbReference type="InterPro" id="IPR016024">
    <property type="entry name" value="ARM-type_fold"/>
</dbReference>
<proteinExistence type="predicted"/>
<dbReference type="InterPro" id="IPR057397">
    <property type="entry name" value="HEAT_5MP1_2"/>
</dbReference>
<gene>
    <name evidence="5" type="primary">HRR25_3</name>
    <name evidence="5" type="ORF">HK097_003836</name>
</gene>
<evidence type="ECO:0000259" key="4">
    <source>
        <dbReference type="PROSITE" id="PS51363"/>
    </source>
</evidence>
<protein>
    <recommendedName>
        <fullName evidence="1">non-specific serine/threonine protein kinase</fullName>
        <ecNumber evidence="1">2.7.11.1</ecNumber>
    </recommendedName>
</protein>
<keyword evidence="5" id="KW-0808">Transferase</keyword>
<feature type="region of interest" description="Disordered" evidence="2">
    <location>
        <begin position="778"/>
        <end position="832"/>
    </location>
</feature>
<dbReference type="SUPFAM" id="SSF48371">
    <property type="entry name" value="ARM repeat"/>
    <property type="match status" value="1"/>
</dbReference>
<dbReference type="InterPro" id="IPR050235">
    <property type="entry name" value="CK1_Ser-Thr_kinase"/>
</dbReference>
<feature type="domain" description="Protein kinase" evidence="3">
    <location>
        <begin position="473"/>
        <end position="734"/>
    </location>
</feature>
<dbReference type="GO" id="GO:0004674">
    <property type="term" value="F:protein serine/threonine kinase activity"/>
    <property type="evidence" value="ECO:0007669"/>
    <property type="project" value="UniProtKB-KW"/>
</dbReference>
<dbReference type="PROSITE" id="PS50011">
    <property type="entry name" value="PROTEIN_KINASE_DOM"/>
    <property type="match status" value="1"/>
</dbReference>
<dbReference type="InterPro" id="IPR011009">
    <property type="entry name" value="Kinase-like_dom_sf"/>
</dbReference>
<dbReference type="Pfam" id="PF02020">
    <property type="entry name" value="W2"/>
    <property type="match status" value="1"/>
</dbReference>
<accession>A0AAD5WX06</accession>
<dbReference type="SMART" id="SM00220">
    <property type="entry name" value="S_TKc"/>
    <property type="match status" value="1"/>
</dbReference>
<dbReference type="SUPFAM" id="SSF56112">
    <property type="entry name" value="Protein kinase-like (PK-like)"/>
    <property type="match status" value="1"/>
</dbReference>
<dbReference type="Gene3D" id="1.10.510.10">
    <property type="entry name" value="Transferase(Phosphotransferase) domain 1"/>
    <property type="match status" value="1"/>
</dbReference>
<reference evidence="5" key="1">
    <citation type="submission" date="2020-05" db="EMBL/GenBank/DDBJ databases">
        <title>Phylogenomic resolution of chytrid fungi.</title>
        <authorList>
            <person name="Stajich J.E."/>
            <person name="Amses K."/>
            <person name="Simmons R."/>
            <person name="Seto K."/>
            <person name="Myers J."/>
            <person name="Bonds A."/>
            <person name="Quandt C.A."/>
            <person name="Barry K."/>
            <person name="Liu P."/>
            <person name="Grigoriev I."/>
            <person name="Longcore J.E."/>
            <person name="James T.Y."/>
        </authorList>
    </citation>
    <scope>NUCLEOTIDE SEQUENCE</scope>
    <source>
        <strain evidence="5">JEL0318</strain>
    </source>
</reference>
<organism evidence="5 6">
    <name type="scientific">Rhizophlyctis rosea</name>
    <dbReference type="NCBI Taxonomy" id="64517"/>
    <lineage>
        <taxon>Eukaryota</taxon>
        <taxon>Fungi</taxon>
        <taxon>Fungi incertae sedis</taxon>
        <taxon>Chytridiomycota</taxon>
        <taxon>Chytridiomycota incertae sedis</taxon>
        <taxon>Chytridiomycetes</taxon>
        <taxon>Rhizophlyctidales</taxon>
        <taxon>Rhizophlyctidaceae</taxon>
        <taxon>Rhizophlyctis</taxon>
    </lineage>
</organism>
<feature type="domain" description="W2" evidence="4">
    <location>
        <begin position="286"/>
        <end position="473"/>
    </location>
</feature>
<dbReference type="EMBL" id="JADGJD010001939">
    <property type="protein sequence ID" value="KAJ3036433.1"/>
    <property type="molecule type" value="Genomic_DNA"/>
</dbReference>